<dbReference type="PANTHER" id="PTHR23335:SF1">
    <property type="entry name" value="CALMODULIN-BINDING TRANSCRIPTION ACTIVATOR, ISOFORM F"/>
    <property type="match status" value="1"/>
</dbReference>
<feature type="region of interest" description="Disordered" evidence="3">
    <location>
        <begin position="352"/>
        <end position="466"/>
    </location>
</feature>
<feature type="compositionally biased region" description="Polar residues" evidence="3">
    <location>
        <begin position="361"/>
        <end position="378"/>
    </location>
</feature>
<evidence type="ECO:0000256" key="1">
    <source>
        <dbReference type="ARBA" id="ARBA00023043"/>
    </source>
</evidence>
<evidence type="ECO:0000256" key="2">
    <source>
        <dbReference type="PROSITE-ProRule" id="PRU00023"/>
    </source>
</evidence>
<feature type="compositionally biased region" description="Basic and acidic residues" evidence="3">
    <location>
        <begin position="893"/>
        <end position="917"/>
    </location>
</feature>
<dbReference type="EMBL" id="OZ037947">
    <property type="protein sequence ID" value="CAL1707254.1"/>
    <property type="molecule type" value="Genomic_DNA"/>
</dbReference>
<protein>
    <recommendedName>
        <fullName evidence="4">IPT/TIG domain-containing protein</fullName>
    </recommendedName>
</protein>
<feature type="compositionally biased region" description="Acidic residues" evidence="3">
    <location>
        <begin position="871"/>
        <end position="882"/>
    </location>
</feature>
<evidence type="ECO:0000313" key="5">
    <source>
        <dbReference type="EMBL" id="CAL1707254.1"/>
    </source>
</evidence>
<dbReference type="CDD" id="cd00102">
    <property type="entry name" value="IPT"/>
    <property type="match status" value="1"/>
</dbReference>
<proteinExistence type="predicted"/>
<dbReference type="Gene3D" id="1.25.40.20">
    <property type="entry name" value="Ankyrin repeat-containing domain"/>
    <property type="match status" value="1"/>
</dbReference>
<name>A0ABP1DJ44_9APHY</name>
<dbReference type="Pfam" id="PF12796">
    <property type="entry name" value="Ank_2"/>
    <property type="match status" value="1"/>
</dbReference>
<keyword evidence="6" id="KW-1185">Reference proteome</keyword>
<sequence>MSSSSTTACSRSPSPASPATPESCDNLDSVVTQEDLAAWCHSLSPAGFLIGDESHFGEHVKKREGHALELADIIQEDAMVDSAHSGPESPTAYLSSRSPSVSLPMGIDVADLLIAPRNSISSTKPIPPPLAQIRRDPTVGSQCVVYPPKESCYNLPIMIPSIPEGGTKSRVETQVRLTVDLAHASASSGEPLRYDRVGSWKWLRLPKGTSTKRRSRKEAKVDATVEDTLHLTTEVTCASPPHTRVTCCSSCQGREAKRVARKLAARVRPARSDSESPDDAVIIPGRGKHEDTSNLVQFNCPEVLDFSSGSVVLPLRITCYCRHHREKVGFNVHFTMLDHNGRVVGSGMTRPIMITDDHKSTGVNKAANSSTQTPTNADSPRDDDAVGGTTKRKNTRDGATERSKKRTKPYDGANRGGKIRRKDSISSLQSIPSAVASTSATRAPTRASTPAQALLRGSPLHTIDPEHLTSNSIDSASAEVAAALLSNGFDLSMPSLSNGIGQSLDDIVMPDAQVNIDPSAMTLEELTNQSFLTNDPSDPMSLNLNPSDPLSVSPSISYMLFNNDPPPPISNLPTPKIHRLIPSAGPTYGGIEVTILGANFHPAMQLSCVFGETVSSSTQRWSENTLVCLLPPSLSAGVVPVWFDGIAKEDDGSPPCLFTYTDETDRALMELALQVVGLKMTGKIEDARNIAMRIVTGPDTNQGTIEPSSSMQMSTSPGSSFDIRQLLLARAGDSGDFETLILDFLALLDVPMTVSTSSLEGAISQTTGSGQTLLHLATILNFSKVVEFLISHEIDIDARDNNGFTALHFAASLRHVESARLLLEANVDTDIVNAVGKTAAEVAPAGFFDRLYPDSSSTWSTEDSVEEEAAWADEEVSADDEEPVKPPPRRRPERGNSYRRERLSRRPSEADLKKADPDSAPPPPADIKKAKEAAGIVDEKQAMASWMDMVQRTFAQLQHPQGMIPHIPNLPLPQFPHLPGMPAWGALPQMPAVFPVVVPMSALPIPGLPASWARWGEKRPGQDQADGENADEEHDTKTTQWLAIPGAQEWRATWEKWLAMAMASARPSGEGDAPPAYTPRDEDAATESRDAKSSEASMSVVVPQPSTSVERAQPRRVEYQDVPVPEQEVKAYEYRPTKKQSRRTRKKRLYAVLLLDPNSFHWLHMGLLLRHACRVSRFAGCEFQCCSSCII</sequence>
<dbReference type="PROSITE" id="PS50297">
    <property type="entry name" value="ANK_REP_REGION"/>
    <property type="match status" value="2"/>
</dbReference>
<organism evidence="5 6">
    <name type="scientific">Somion occarium</name>
    <dbReference type="NCBI Taxonomy" id="3059160"/>
    <lineage>
        <taxon>Eukaryota</taxon>
        <taxon>Fungi</taxon>
        <taxon>Dikarya</taxon>
        <taxon>Basidiomycota</taxon>
        <taxon>Agaricomycotina</taxon>
        <taxon>Agaricomycetes</taxon>
        <taxon>Polyporales</taxon>
        <taxon>Cerrenaceae</taxon>
        <taxon>Somion</taxon>
    </lineage>
</organism>
<feature type="region of interest" description="Disordered" evidence="3">
    <location>
        <begin position="266"/>
        <end position="286"/>
    </location>
</feature>
<dbReference type="SUPFAM" id="SSF81296">
    <property type="entry name" value="E set domains"/>
    <property type="match status" value="1"/>
</dbReference>
<dbReference type="Gene3D" id="2.60.40.10">
    <property type="entry name" value="Immunoglobulins"/>
    <property type="match status" value="1"/>
</dbReference>
<feature type="compositionally biased region" description="Basic and acidic residues" evidence="3">
    <location>
        <begin position="1079"/>
        <end position="1093"/>
    </location>
</feature>
<feature type="region of interest" description="Disordered" evidence="3">
    <location>
        <begin position="1065"/>
        <end position="1112"/>
    </location>
</feature>
<feature type="repeat" description="ANK" evidence="2">
    <location>
        <begin position="802"/>
        <end position="834"/>
    </location>
</feature>
<dbReference type="InterPro" id="IPR036770">
    <property type="entry name" value="Ankyrin_rpt-contain_sf"/>
</dbReference>
<keyword evidence="1 2" id="KW-0040">ANK repeat</keyword>
<dbReference type="InterPro" id="IPR002110">
    <property type="entry name" value="Ankyrin_rpt"/>
</dbReference>
<dbReference type="Proteomes" id="UP001497453">
    <property type="component" value="Chromosome 4"/>
</dbReference>
<feature type="region of interest" description="Disordered" evidence="3">
    <location>
        <begin position="871"/>
        <end position="931"/>
    </location>
</feature>
<dbReference type="InterPro" id="IPR014756">
    <property type="entry name" value="Ig_E-set"/>
</dbReference>
<evidence type="ECO:0000313" key="6">
    <source>
        <dbReference type="Proteomes" id="UP001497453"/>
    </source>
</evidence>
<feature type="repeat" description="ANK" evidence="2">
    <location>
        <begin position="769"/>
        <end position="801"/>
    </location>
</feature>
<dbReference type="InterPro" id="IPR002909">
    <property type="entry name" value="IPT_dom"/>
</dbReference>
<dbReference type="InterPro" id="IPR057962">
    <property type="entry name" value="SPT23_MGA2_DBD"/>
</dbReference>
<dbReference type="PANTHER" id="PTHR23335">
    <property type="entry name" value="CALMODULIN-BINDING TRANSCRIPTION ACTIVATOR CAMTA"/>
    <property type="match status" value="1"/>
</dbReference>
<accession>A0ABP1DJ44</accession>
<evidence type="ECO:0000256" key="3">
    <source>
        <dbReference type="SAM" id="MobiDB-lite"/>
    </source>
</evidence>
<feature type="region of interest" description="Disordered" evidence="3">
    <location>
        <begin position="1"/>
        <end position="23"/>
    </location>
</feature>
<feature type="region of interest" description="Disordered" evidence="3">
    <location>
        <begin position="1015"/>
        <end position="1039"/>
    </location>
</feature>
<dbReference type="PROSITE" id="PS50088">
    <property type="entry name" value="ANK_REPEAT"/>
    <property type="match status" value="2"/>
</dbReference>
<dbReference type="InterPro" id="IPR013783">
    <property type="entry name" value="Ig-like_fold"/>
</dbReference>
<dbReference type="Pfam" id="PF01833">
    <property type="entry name" value="TIG"/>
    <property type="match status" value="1"/>
</dbReference>
<dbReference type="Pfam" id="PF25603">
    <property type="entry name" value="SPT23_MGA2_DBD"/>
    <property type="match status" value="1"/>
</dbReference>
<dbReference type="SUPFAM" id="SSF48403">
    <property type="entry name" value="Ankyrin repeat"/>
    <property type="match status" value="1"/>
</dbReference>
<feature type="compositionally biased region" description="Low complexity" evidence="3">
    <location>
        <begin position="707"/>
        <end position="717"/>
    </location>
</feature>
<reference evidence="6" key="1">
    <citation type="submission" date="2024-04" db="EMBL/GenBank/DDBJ databases">
        <authorList>
            <person name="Shaw F."/>
            <person name="Minotto A."/>
        </authorList>
    </citation>
    <scope>NUCLEOTIDE SEQUENCE [LARGE SCALE GENOMIC DNA]</scope>
</reference>
<dbReference type="SMART" id="SM00429">
    <property type="entry name" value="IPT"/>
    <property type="match status" value="1"/>
</dbReference>
<evidence type="ECO:0000259" key="4">
    <source>
        <dbReference type="SMART" id="SM00429"/>
    </source>
</evidence>
<feature type="region of interest" description="Disordered" evidence="3">
    <location>
        <begin position="698"/>
        <end position="717"/>
    </location>
</feature>
<dbReference type="SMART" id="SM00248">
    <property type="entry name" value="ANK"/>
    <property type="match status" value="2"/>
</dbReference>
<feature type="compositionally biased region" description="Low complexity" evidence="3">
    <location>
        <begin position="432"/>
        <end position="451"/>
    </location>
</feature>
<feature type="domain" description="IPT/TIG" evidence="4">
    <location>
        <begin position="574"/>
        <end position="661"/>
    </location>
</feature>
<gene>
    <name evidence="5" type="ORF">GFSPODELE1_LOCUS6279</name>
</gene>